<evidence type="ECO:0000256" key="9">
    <source>
        <dbReference type="ARBA" id="ARBA00023034"/>
    </source>
</evidence>
<dbReference type="PANTHER" id="PTHR48438:SF1">
    <property type="entry name" value="ALPHA-(1,3)-FUCOSYLTRANSFERASE C-RELATED"/>
    <property type="match status" value="1"/>
</dbReference>
<dbReference type="EMBL" id="JAODUP010000349">
    <property type="protein sequence ID" value="KAK2151832.1"/>
    <property type="molecule type" value="Genomic_DNA"/>
</dbReference>
<name>A0AAD9JFL5_9ANNE</name>
<evidence type="ECO:0000256" key="1">
    <source>
        <dbReference type="ARBA" id="ARBA00004323"/>
    </source>
</evidence>
<organism evidence="15 16">
    <name type="scientific">Paralvinella palmiformis</name>
    <dbReference type="NCBI Taxonomy" id="53620"/>
    <lineage>
        <taxon>Eukaryota</taxon>
        <taxon>Metazoa</taxon>
        <taxon>Spiralia</taxon>
        <taxon>Lophotrochozoa</taxon>
        <taxon>Annelida</taxon>
        <taxon>Polychaeta</taxon>
        <taxon>Sedentaria</taxon>
        <taxon>Canalipalpata</taxon>
        <taxon>Terebellida</taxon>
        <taxon>Terebelliformia</taxon>
        <taxon>Alvinellidae</taxon>
        <taxon>Paralvinella</taxon>
    </lineage>
</organism>
<reference evidence="15" key="1">
    <citation type="journal article" date="2023" name="Mol. Biol. Evol.">
        <title>Third-Generation Sequencing Reveals the Adaptive Role of the Epigenome in Three Deep-Sea Polychaetes.</title>
        <authorList>
            <person name="Perez M."/>
            <person name="Aroh O."/>
            <person name="Sun Y."/>
            <person name="Lan Y."/>
            <person name="Juniper S.K."/>
            <person name="Young C.R."/>
            <person name="Angers B."/>
            <person name="Qian P.Y."/>
        </authorList>
    </citation>
    <scope>NUCLEOTIDE SEQUENCE</scope>
    <source>
        <strain evidence="15">P08H-3</strain>
    </source>
</reference>
<keyword evidence="6 12" id="KW-0812">Transmembrane</keyword>
<dbReference type="Gene3D" id="3.40.50.11660">
    <property type="entry name" value="Glycosyl transferase family 10, C-terminal domain"/>
    <property type="match status" value="1"/>
</dbReference>
<dbReference type="Pfam" id="PF00852">
    <property type="entry name" value="Glyco_transf_10"/>
    <property type="match status" value="1"/>
</dbReference>
<keyword evidence="5 12" id="KW-0808">Transferase</keyword>
<dbReference type="InterPro" id="IPR001503">
    <property type="entry name" value="Glyco_trans_10"/>
</dbReference>
<accession>A0AAD9JFL5</accession>
<feature type="domain" description="Fucosyltransferase N-terminal" evidence="14">
    <location>
        <begin position="86"/>
        <end position="194"/>
    </location>
</feature>
<proteinExistence type="inferred from homology"/>
<evidence type="ECO:0000256" key="4">
    <source>
        <dbReference type="ARBA" id="ARBA00022676"/>
    </source>
</evidence>
<feature type="domain" description="Fucosyltransferase C-terminal" evidence="13">
    <location>
        <begin position="216"/>
        <end position="394"/>
    </location>
</feature>
<dbReference type="Proteomes" id="UP001208570">
    <property type="component" value="Unassembled WGS sequence"/>
</dbReference>
<comment type="similarity">
    <text evidence="3 12">Belongs to the glycosyltransferase 10 family.</text>
</comment>
<evidence type="ECO:0000313" key="15">
    <source>
        <dbReference type="EMBL" id="KAK2151832.1"/>
    </source>
</evidence>
<dbReference type="GO" id="GO:0008417">
    <property type="term" value="F:fucosyltransferase activity"/>
    <property type="evidence" value="ECO:0007669"/>
    <property type="project" value="InterPro"/>
</dbReference>
<dbReference type="EC" id="2.4.1.-" evidence="12"/>
<keyword evidence="7" id="KW-0735">Signal-anchor</keyword>
<dbReference type="InterPro" id="IPR038577">
    <property type="entry name" value="GT10-like_C_sf"/>
</dbReference>
<evidence type="ECO:0000313" key="16">
    <source>
        <dbReference type="Proteomes" id="UP001208570"/>
    </source>
</evidence>
<evidence type="ECO:0000256" key="11">
    <source>
        <dbReference type="ARBA" id="ARBA00023180"/>
    </source>
</evidence>
<dbReference type="InterPro" id="IPR055270">
    <property type="entry name" value="Glyco_tran_10_C"/>
</dbReference>
<evidence type="ECO:0000259" key="14">
    <source>
        <dbReference type="Pfam" id="PF17039"/>
    </source>
</evidence>
<sequence length="418" mass="49251">MNLSDMKNAKLMLAISGLCLVLMFLAGDSLTSNWLNHKLTDEEYYVRQPNNDELNKVGINATVFLMTGNETTENTNGTYSINTTLKTILFYNYYFHWNDYKFGLGSEPFKRSCSRTDCRTTLDRTEMDGADVVVFYGRTLKTISEIPKRKYNDQLFLYFNTEPPVKGYGDAKRLGLEINITVSYRLDSFIYWPYASTVLKTTDDSPYKPLSESELANKTIPVAWMVSRCSKSSTVRSEYVKELRKYIRVDIYGKCGNYSCPKREEKKCMELLDEKYKFYLAFENSICDDYITEKSFRTLNYNLIPVVMGGGNYTRDLPPHSFIDTREFSSPKQLARYLDHLSRTPEEYMEYFQWKHTYKIWRIERNTALVFCRLCEMLHDPGVTYYSNFDVADWWETDHCIWPEEKESKMMQLYHVYD</sequence>
<dbReference type="GO" id="GO:0000139">
    <property type="term" value="C:Golgi membrane"/>
    <property type="evidence" value="ECO:0007669"/>
    <property type="project" value="UniProtKB-SubCell"/>
</dbReference>
<comment type="caution">
    <text evidence="15">The sequence shown here is derived from an EMBL/GenBank/DDBJ whole genome shotgun (WGS) entry which is preliminary data.</text>
</comment>
<evidence type="ECO:0000256" key="6">
    <source>
        <dbReference type="ARBA" id="ARBA00022692"/>
    </source>
</evidence>
<evidence type="ECO:0000256" key="3">
    <source>
        <dbReference type="ARBA" id="ARBA00008919"/>
    </source>
</evidence>
<comment type="pathway">
    <text evidence="2">Protein modification; protein glycosylation.</text>
</comment>
<keyword evidence="9 12" id="KW-0333">Golgi apparatus</keyword>
<dbReference type="FunFam" id="3.40.50.11660:FF:000006">
    <property type="entry name" value="Alpha-(1,3)-fucosyltransferase C"/>
    <property type="match status" value="1"/>
</dbReference>
<keyword evidence="11" id="KW-0325">Glycoprotein</keyword>
<dbReference type="PANTHER" id="PTHR48438">
    <property type="entry name" value="ALPHA-(1,3)-FUCOSYLTRANSFERASE C-RELATED"/>
    <property type="match status" value="1"/>
</dbReference>
<comment type="subcellular location">
    <subcellularLocation>
        <location evidence="1">Golgi apparatus membrane</location>
        <topology evidence="1">Single-pass type II membrane protein</topology>
    </subcellularLocation>
    <subcellularLocation>
        <location evidence="12">Golgi apparatus</location>
        <location evidence="12">Golgi stack membrane</location>
        <topology evidence="12">Single-pass type II membrane protein</topology>
    </subcellularLocation>
</comment>
<dbReference type="GO" id="GO:0032580">
    <property type="term" value="C:Golgi cisterna membrane"/>
    <property type="evidence" value="ECO:0007669"/>
    <property type="project" value="UniProtKB-SubCell"/>
</dbReference>
<evidence type="ECO:0000256" key="10">
    <source>
        <dbReference type="ARBA" id="ARBA00023136"/>
    </source>
</evidence>
<evidence type="ECO:0000256" key="5">
    <source>
        <dbReference type="ARBA" id="ARBA00022679"/>
    </source>
</evidence>
<keyword evidence="8" id="KW-1133">Transmembrane helix</keyword>
<keyword evidence="4 12" id="KW-0328">Glycosyltransferase</keyword>
<keyword evidence="16" id="KW-1185">Reference proteome</keyword>
<dbReference type="AlphaFoldDB" id="A0AAD9JFL5"/>
<dbReference type="InterPro" id="IPR031481">
    <property type="entry name" value="Glyco_tran_10_N"/>
</dbReference>
<keyword evidence="10" id="KW-0472">Membrane</keyword>
<dbReference type="SUPFAM" id="SSF53756">
    <property type="entry name" value="UDP-Glycosyltransferase/glycogen phosphorylase"/>
    <property type="match status" value="1"/>
</dbReference>
<evidence type="ECO:0000256" key="8">
    <source>
        <dbReference type="ARBA" id="ARBA00022989"/>
    </source>
</evidence>
<protein>
    <recommendedName>
        <fullName evidence="12">Fucosyltransferase</fullName>
        <ecNumber evidence="12">2.4.1.-</ecNumber>
    </recommendedName>
</protein>
<evidence type="ECO:0000256" key="12">
    <source>
        <dbReference type="RuleBase" id="RU003832"/>
    </source>
</evidence>
<dbReference type="Pfam" id="PF17039">
    <property type="entry name" value="Glyco_tran_10_N"/>
    <property type="match status" value="1"/>
</dbReference>
<evidence type="ECO:0000256" key="2">
    <source>
        <dbReference type="ARBA" id="ARBA00004922"/>
    </source>
</evidence>
<gene>
    <name evidence="15" type="ORF">LSH36_349g02056</name>
</gene>
<evidence type="ECO:0000259" key="13">
    <source>
        <dbReference type="Pfam" id="PF00852"/>
    </source>
</evidence>
<evidence type="ECO:0000256" key="7">
    <source>
        <dbReference type="ARBA" id="ARBA00022968"/>
    </source>
</evidence>